<dbReference type="Proteomes" id="UP000008988">
    <property type="component" value="Unassembled WGS sequence"/>
</dbReference>
<protein>
    <submittedName>
        <fullName evidence="1">Uncharacterized protein</fullName>
    </submittedName>
</protein>
<evidence type="ECO:0000313" key="1">
    <source>
        <dbReference type="EMBL" id="EDZ72642.1"/>
    </source>
</evidence>
<evidence type="ECO:0000313" key="2">
    <source>
        <dbReference type="Proteomes" id="UP000008988"/>
    </source>
</evidence>
<dbReference type="AlphaFoldDB" id="B5VHF3"/>
<accession>B5VHF3</accession>
<name>B5VHF3_YEAS6</name>
<dbReference type="EMBL" id="ABSV01000652">
    <property type="protein sequence ID" value="EDZ72642.1"/>
    <property type="molecule type" value="Genomic_DNA"/>
</dbReference>
<gene>
    <name evidence="1" type="ORF">AWRI1631_50900</name>
</gene>
<sequence length="35" mass="4348">MPSLPFIITFKKDKKRNWKKGKKKKKLNKYEYVFS</sequence>
<reference evidence="1 2" key="1">
    <citation type="journal article" date="2008" name="FEMS Yeast Res.">
        <title>Comparative genome analysis of a Saccharomyces cerevisiae wine strain.</title>
        <authorList>
            <person name="Borneman A.R."/>
            <person name="Forgan A.H."/>
            <person name="Pretorius I.S."/>
            <person name="Chambers P.J."/>
        </authorList>
    </citation>
    <scope>NUCLEOTIDE SEQUENCE [LARGE SCALE GENOMIC DNA]</scope>
    <source>
        <strain evidence="1 2">AWRI1631</strain>
    </source>
</reference>
<organism evidence="1 2">
    <name type="scientific">Saccharomyces cerevisiae (strain AWRI1631)</name>
    <name type="common">Baker's yeast</name>
    <dbReference type="NCBI Taxonomy" id="545124"/>
    <lineage>
        <taxon>Eukaryota</taxon>
        <taxon>Fungi</taxon>
        <taxon>Dikarya</taxon>
        <taxon>Ascomycota</taxon>
        <taxon>Saccharomycotina</taxon>
        <taxon>Saccharomycetes</taxon>
        <taxon>Saccharomycetales</taxon>
        <taxon>Saccharomycetaceae</taxon>
        <taxon>Saccharomyces</taxon>
    </lineage>
</organism>
<comment type="caution">
    <text evidence="1">The sequence shown here is derived from an EMBL/GenBank/DDBJ whole genome shotgun (WGS) entry which is preliminary data.</text>
</comment>
<proteinExistence type="predicted"/>